<keyword evidence="2" id="KW-1185">Reference proteome</keyword>
<evidence type="ECO:0000313" key="2">
    <source>
        <dbReference type="Proteomes" id="UP001595075"/>
    </source>
</evidence>
<gene>
    <name evidence="1" type="ORF">VTL71DRAFT_4958</name>
</gene>
<sequence>MTGWDSTERIESIEAVICQEGVKDCGFDARVLEICDEGSDLLKKGRVGVGGPVKHSIVCRQSTMKKMIVTVKRDFRETQKGDAVDDALLVNMQTVIINTEKRSLTMDAEKDIDNR</sequence>
<proteinExistence type="predicted"/>
<comment type="caution">
    <text evidence="1">The sequence shown here is derived from an EMBL/GenBank/DDBJ whole genome shotgun (WGS) entry which is preliminary data.</text>
</comment>
<reference evidence="1 2" key="1">
    <citation type="journal article" date="2024" name="Commun. Biol.">
        <title>Comparative genomic analysis of thermophilic fungi reveals convergent evolutionary adaptations and gene losses.</title>
        <authorList>
            <person name="Steindorff A.S."/>
            <person name="Aguilar-Pontes M.V."/>
            <person name="Robinson A.J."/>
            <person name="Andreopoulos B."/>
            <person name="LaButti K."/>
            <person name="Kuo A."/>
            <person name="Mondo S."/>
            <person name="Riley R."/>
            <person name="Otillar R."/>
            <person name="Haridas S."/>
            <person name="Lipzen A."/>
            <person name="Grimwood J."/>
            <person name="Schmutz J."/>
            <person name="Clum A."/>
            <person name="Reid I.D."/>
            <person name="Moisan M.C."/>
            <person name="Butler G."/>
            <person name="Nguyen T.T.M."/>
            <person name="Dewar K."/>
            <person name="Conant G."/>
            <person name="Drula E."/>
            <person name="Henrissat B."/>
            <person name="Hansel C."/>
            <person name="Singer S."/>
            <person name="Hutchinson M.I."/>
            <person name="de Vries R.P."/>
            <person name="Natvig D.O."/>
            <person name="Powell A.J."/>
            <person name="Tsang A."/>
            <person name="Grigoriev I.V."/>
        </authorList>
    </citation>
    <scope>NUCLEOTIDE SEQUENCE [LARGE SCALE GENOMIC DNA]</scope>
    <source>
        <strain evidence="1 2">CBS 494.80</strain>
    </source>
</reference>
<evidence type="ECO:0000313" key="1">
    <source>
        <dbReference type="EMBL" id="KAL2064464.1"/>
    </source>
</evidence>
<protein>
    <submittedName>
        <fullName evidence="1">Uncharacterized protein</fullName>
    </submittedName>
</protein>
<dbReference type="EMBL" id="JAZHXI010000014">
    <property type="protein sequence ID" value="KAL2064464.1"/>
    <property type="molecule type" value="Genomic_DNA"/>
</dbReference>
<accession>A0ABR4C3H6</accession>
<name>A0ABR4C3H6_9HELO</name>
<organism evidence="1 2">
    <name type="scientific">Oculimacula yallundae</name>
    <dbReference type="NCBI Taxonomy" id="86028"/>
    <lineage>
        <taxon>Eukaryota</taxon>
        <taxon>Fungi</taxon>
        <taxon>Dikarya</taxon>
        <taxon>Ascomycota</taxon>
        <taxon>Pezizomycotina</taxon>
        <taxon>Leotiomycetes</taxon>
        <taxon>Helotiales</taxon>
        <taxon>Ploettnerulaceae</taxon>
        <taxon>Oculimacula</taxon>
    </lineage>
</organism>
<dbReference type="Proteomes" id="UP001595075">
    <property type="component" value="Unassembled WGS sequence"/>
</dbReference>